<dbReference type="Proteomes" id="UP000502894">
    <property type="component" value="Chromosome"/>
</dbReference>
<keyword evidence="1" id="KW-0732">Signal</keyword>
<dbReference type="InterPro" id="IPR011990">
    <property type="entry name" value="TPR-like_helical_dom_sf"/>
</dbReference>
<dbReference type="EMBL" id="AP022839">
    <property type="protein sequence ID" value="BCA94764.1"/>
    <property type="molecule type" value="Genomic_DNA"/>
</dbReference>
<name>A0A6F8T255_9GAMM</name>
<dbReference type="SMART" id="SM00671">
    <property type="entry name" value="SEL1"/>
    <property type="match status" value="2"/>
</dbReference>
<dbReference type="PANTHER" id="PTHR11102:SF160">
    <property type="entry name" value="ERAD-ASSOCIATED E3 UBIQUITIN-PROTEIN LIGASE COMPONENT HRD3"/>
    <property type="match status" value="1"/>
</dbReference>
<dbReference type="Pfam" id="PF08238">
    <property type="entry name" value="Sel1"/>
    <property type="match status" value="2"/>
</dbReference>
<dbReference type="KEGG" id="lant:TUM19329_11250"/>
<organism evidence="2 3">
    <name type="scientific">Legionella antarctica</name>
    <dbReference type="NCBI Taxonomy" id="2708020"/>
    <lineage>
        <taxon>Bacteria</taxon>
        <taxon>Pseudomonadati</taxon>
        <taxon>Pseudomonadota</taxon>
        <taxon>Gammaproteobacteria</taxon>
        <taxon>Legionellales</taxon>
        <taxon>Legionellaceae</taxon>
        <taxon>Legionella</taxon>
    </lineage>
</organism>
<evidence type="ECO:0000256" key="1">
    <source>
        <dbReference type="SAM" id="SignalP"/>
    </source>
</evidence>
<feature type="chain" id="PRO_5026264391" description="Sel1 repeat family protein" evidence="1">
    <location>
        <begin position="23"/>
        <end position="134"/>
    </location>
</feature>
<protein>
    <recommendedName>
        <fullName evidence="4">Sel1 repeat family protein</fullName>
    </recommendedName>
</protein>
<evidence type="ECO:0000313" key="3">
    <source>
        <dbReference type="Proteomes" id="UP000502894"/>
    </source>
</evidence>
<dbReference type="InterPro" id="IPR006597">
    <property type="entry name" value="Sel1-like"/>
</dbReference>
<evidence type="ECO:0008006" key="4">
    <source>
        <dbReference type="Google" id="ProtNLM"/>
    </source>
</evidence>
<dbReference type="InterPro" id="IPR050767">
    <property type="entry name" value="Sel1_AlgK"/>
</dbReference>
<evidence type="ECO:0000313" key="2">
    <source>
        <dbReference type="EMBL" id="BCA94764.1"/>
    </source>
</evidence>
<dbReference type="Gene3D" id="1.25.40.10">
    <property type="entry name" value="Tetratricopeptide repeat domain"/>
    <property type="match status" value="1"/>
</dbReference>
<sequence length="134" mass="15149">MNMKQYILSFSLIALLIPLVHATTEEGEEAYNQQRYEKAFMLLSPEADKGDAPAQFLLGKMYYNGQGVAYNAEKTEQLLLAASNQGNVNAQVLLAAYYWYLKTPEGFSKAFSLYQKAANQNDMGPHVWNKIKEK</sequence>
<proteinExistence type="predicted"/>
<accession>A0A6F8T255</accession>
<dbReference type="AlphaFoldDB" id="A0A6F8T255"/>
<dbReference type="RefSeq" id="WP_173236556.1">
    <property type="nucleotide sequence ID" value="NZ_AP022839.1"/>
</dbReference>
<reference evidence="2" key="1">
    <citation type="journal article" date="2020" name="Microbiol. Resour. Announc.">
        <title>Complete Genome Sequence of Novel Psychrotolerant Legionella Strain TUM19329, Isolated from Antarctic Lake Sediment.</title>
        <authorList>
            <person name="Shimada S."/>
            <person name="Nakai R."/>
            <person name="Aoki K."/>
            <person name="Shimoeda N."/>
            <person name="Ohno G."/>
            <person name="Miyazaki Y."/>
            <person name="Kudoh S."/>
            <person name="Imura S."/>
            <person name="Watanabe K."/>
            <person name="Ishii Y."/>
            <person name="Tateda K."/>
        </authorList>
    </citation>
    <scope>NUCLEOTIDE SEQUENCE [LARGE SCALE GENOMIC DNA]</scope>
    <source>
        <strain evidence="2">TUM19329</strain>
    </source>
</reference>
<dbReference type="SUPFAM" id="SSF81901">
    <property type="entry name" value="HCP-like"/>
    <property type="match status" value="1"/>
</dbReference>
<keyword evidence="3" id="KW-1185">Reference proteome</keyword>
<feature type="signal peptide" evidence="1">
    <location>
        <begin position="1"/>
        <end position="22"/>
    </location>
</feature>
<dbReference type="PANTHER" id="PTHR11102">
    <property type="entry name" value="SEL-1-LIKE PROTEIN"/>
    <property type="match status" value="1"/>
</dbReference>
<gene>
    <name evidence="2" type="ORF">TUM19329_11250</name>
</gene>